<gene>
    <name evidence="3" type="ORF">QR680_008908</name>
</gene>
<feature type="transmembrane region" description="Helical" evidence="2">
    <location>
        <begin position="33"/>
        <end position="58"/>
    </location>
</feature>
<evidence type="ECO:0000313" key="3">
    <source>
        <dbReference type="EMBL" id="KAK0424890.1"/>
    </source>
</evidence>
<evidence type="ECO:0000256" key="1">
    <source>
        <dbReference type="SAM" id="MobiDB-lite"/>
    </source>
</evidence>
<dbReference type="EMBL" id="JAUCMV010000001">
    <property type="protein sequence ID" value="KAK0424890.1"/>
    <property type="molecule type" value="Genomic_DNA"/>
</dbReference>
<keyword evidence="2" id="KW-1133">Transmembrane helix</keyword>
<name>A0AA39IJR5_9BILA</name>
<feature type="transmembrane region" description="Helical" evidence="2">
    <location>
        <begin position="196"/>
        <end position="217"/>
    </location>
</feature>
<feature type="transmembrane region" description="Helical" evidence="2">
    <location>
        <begin position="271"/>
        <end position="292"/>
    </location>
</feature>
<organism evidence="3 4">
    <name type="scientific">Steinernema hermaphroditum</name>
    <dbReference type="NCBI Taxonomy" id="289476"/>
    <lineage>
        <taxon>Eukaryota</taxon>
        <taxon>Metazoa</taxon>
        <taxon>Ecdysozoa</taxon>
        <taxon>Nematoda</taxon>
        <taxon>Chromadorea</taxon>
        <taxon>Rhabditida</taxon>
        <taxon>Tylenchina</taxon>
        <taxon>Panagrolaimomorpha</taxon>
        <taxon>Strongyloidoidea</taxon>
        <taxon>Steinernematidae</taxon>
        <taxon>Steinernema</taxon>
    </lineage>
</organism>
<dbReference type="PANTHER" id="PTHR23021">
    <property type="entry name" value="SERPENTINE RECEPTOR, CLASS T"/>
    <property type="match status" value="1"/>
</dbReference>
<dbReference type="AlphaFoldDB" id="A0AA39IJR5"/>
<accession>A0AA39IJR5</accession>
<keyword evidence="4" id="KW-1185">Reference proteome</keyword>
<dbReference type="InterPro" id="IPR019425">
    <property type="entry name" value="7TM_GPCR_serpentine_rcpt_Srt"/>
</dbReference>
<dbReference type="Pfam" id="PF10321">
    <property type="entry name" value="7TM_GPCR_Srt"/>
    <property type="match status" value="1"/>
</dbReference>
<reference evidence="3" key="1">
    <citation type="submission" date="2023-06" db="EMBL/GenBank/DDBJ databases">
        <title>Genomic analysis of the entomopathogenic nematode Steinernema hermaphroditum.</title>
        <authorList>
            <person name="Schwarz E.M."/>
            <person name="Heppert J.K."/>
            <person name="Baniya A."/>
            <person name="Schwartz H.T."/>
            <person name="Tan C.-H."/>
            <person name="Antoshechkin I."/>
            <person name="Sternberg P.W."/>
            <person name="Goodrich-Blair H."/>
            <person name="Dillman A.R."/>
        </authorList>
    </citation>
    <scope>NUCLEOTIDE SEQUENCE</scope>
    <source>
        <strain evidence="3">PS9179</strain>
        <tissue evidence="3">Whole animal</tissue>
    </source>
</reference>
<comment type="caution">
    <text evidence="3">The sequence shown here is derived from an EMBL/GenBank/DDBJ whole genome shotgun (WGS) entry which is preliminary data.</text>
</comment>
<feature type="region of interest" description="Disordered" evidence="1">
    <location>
        <begin position="317"/>
        <end position="338"/>
    </location>
</feature>
<protein>
    <submittedName>
        <fullName evidence="3">Uncharacterized protein</fullName>
    </submittedName>
</protein>
<dbReference type="Proteomes" id="UP001175271">
    <property type="component" value="Unassembled WGS sequence"/>
</dbReference>
<feature type="compositionally biased region" description="Polar residues" evidence="1">
    <location>
        <begin position="326"/>
        <end position="338"/>
    </location>
</feature>
<feature type="transmembrane region" description="Helical" evidence="2">
    <location>
        <begin position="238"/>
        <end position="259"/>
    </location>
</feature>
<proteinExistence type="predicted"/>
<keyword evidence="2" id="KW-0472">Membrane</keyword>
<dbReference type="SUPFAM" id="SSF81321">
    <property type="entry name" value="Family A G protein-coupled receptor-like"/>
    <property type="match status" value="1"/>
</dbReference>
<dbReference type="CDD" id="cd00637">
    <property type="entry name" value="7tm_classA_rhodopsin-like"/>
    <property type="match status" value="1"/>
</dbReference>
<dbReference type="PANTHER" id="PTHR23021:SF82">
    <property type="entry name" value="G PROTEIN-COUPLED RECEPTOR"/>
    <property type="match status" value="1"/>
</dbReference>
<sequence length="338" mass="38458">MNRSLKATGVAGFVRPLSALLLAMDSASTEHTLVGAAMILLSSLCLLTNFVVLTTIAAHAEFRVLSSFRIVLLMGVFDVLQLTGHFVTGIFTVAQYNAGFWSYKVIGVMVSPSYECYVFTTILLAFNRFVLMCCPWAESIVFSSKGFKIWVLFTFLIFVCFGGVHLSPFAYSRYLIDLYKWDYDPMYPWNTVRQHIIIYYQIFGVLIAWLFYIAITINLLKLKHQVASVTRFKANRKILLHAFVITVYSSVMNLLWHKIDIVLEPGKMQNFVINMMWIGNGGLSPLLCIALNKLLRKRIYVMFCVRLLNHSRVNTSTNAPPEVNHSARTSMRSSQEKP</sequence>
<feature type="transmembrane region" description="Helical" evidence="2">
    <location>
        <begin position="149"/>
        <end position="176"/>
    </location>
</feature>
<evidence type="ECO:0000256" key="2">
    <source>
        <dbReference type="SAM" id="Phobius"/>
    </source>
</evidence>
<dbReference type="Gene3D" id="1.20.1070.10">
    <property type="entry name" value="Rhodopsin 7-helix transmembrane proteins"/>
    <property type="match status" value="1"/>
</dbReference>
<evidence type="ECO:0000313" key="4">
    <source>
        <dbReference type="Proteomes" id="UP001175271"/>
    </source>
</evidence>
<feature type="transmembrane region" description="Helical" evidence="2">
    <location>
        <begin position="70"/>
        <end position="97"/>
    </location>
</feature>
<keyword evidence="2" id="KW-0812">Transmembrane</keyword>